<evidence type="ECO:0000256" key="6">
    <source>
        <dbReference type="ARBA" id="ARBA00048348"/>
    </source>
</evidence>
<evidence type="ECO:0000256" key="7">
    <source>
        <dbReference type="SAM" id="MobiDB-lite"/>
    </source>
</evidence>
<evidence type="ECO:0000256" key="1">
    <source>
        <dbReference type="ARBA" id="ARBA00010718"/>
    </source>
</evidence>
<keyword evidence="4" id="KW-0862">Zinc</keyword>
<keyword evidence="5" id="KW-0456">Lyase</keyword>
<evidence type="ECO:0000256" key="2">
    <source>
        <dbReference type="ARBA" id="ARBA00012925"/>
    </source>
</evidence>
<dbReference type="EC" id="4.2.1.1" evidence="2"/>
<evidence type="ECO:0000259" key="9">
    <source>
        <dbReference type="PROSITE" id="PS51144"/>
    </source>
</evidence>
<sequence length="343" mass="38104">MRLPSLLLALLIVAQPVFSDTVTKPIKQASSAKEEASAPPKEEPKSVKDAPVKESKAEAAARKKEAQAADELALKIAERLAAIRKDKEEVAKPVVRPPIRPYVAPSKKVSGVDDKSKKTAKHWSYEGEEGPLAWGKLNPANIKCDLGERQSPIDIRDGIKVELDTLNFDYKPSQFQVIDTGHTIQVNLSAGNYLNVSGKNFELNQLHFHRPSEERINGKGFEMVAHLVHKDRDAKLAVVAVLLELGDAHPVIQSIWNNLPLEKNELVKALKNIDLTQLLPKRHDYYTYMGSLTTPPCSEGVLWMVMKEPVQISADQAAIFARLYPHNARPIQKTSGRIIKESL</sequence>
<dbReference type="Proteomes" id="UP000680158">
    <property type="component" value="Unassembled WGS sequence"/>
</dbReference>
<dbReference type="PROSITE" id="PS51144">
    <property type="entry name" value="ALPHA_CA_2"/>
    <property type="match status" value="1"/>
</dbReference>
<keyword evidence="8" id="KW-0732">Signal</keyword>
<evidence type="ECO:0000313" key="10">
    <source>
        <dbReference type="EMBL" id="MBR7748178.1"/>
    </source>
</evidence>
<dbReference type="InterPro" id="IPR001148">
    <property type="entry name" value="CA_dom"/>
</dbReference>
<proteinExistence type="inferred from homology"/>
<evidence type="ECO:0000256" key="3">
    <source>
        <dbReference type="ARBA" id="ARBA00022723"/>
    </source>
</evidence>
<evidence type="ECO:0000256" key="8">
    <source>
        <dbReference type="SAM" id="SignalP"/>
    </source>
</evidence>
<dbReference type="Gene3D" id="3.10.200.10">
    <property type="entry name" value="Alpha carbonic anhydrase"/>
    <property type="match status" value="1"/>
</dbReference>
<dbReference type="SMART" id="SM01057">
    <property type="entry name" value="Carb_anhydrase"/>
    <property type="match status" value="1"/>
</dbReference>
<feature type="compositionally biased region" description="Basic and acidic residues" evidence="7">
    <location>
        <begin position="32"/>
        <end position="64"/>
    </location>
</feature>
<accession>A0A941I346</accession>
<reference evidence="10 11" key="1">
    <citation type="submission" date="2021-04" db="EMBL/GenBank/DDBJ databases">
        <title>novel species isolated from subtropical streams in China.</title>
        <authorList>
            <person name="Lu H."/>
        </authorList>
    </citation>
    <scope>NUCLEOTIDE SEQUENCE [LARGE SCALE GENOMIC DNA]</scope>
    <source>
        <strain evidence="10 11">BYS107W</strain>
    </source>
</reference>
<feature type="domain" description="Alpha-carbonic anhydrase" evidence="9">
    <location>
        <begin position="121"/>
        <end position="343"/>
    </location>
</feature>
<dbReference type="Pfam" id="PF00194">
    <property type="entry name" value="Carb_anhydrase"/>
    <property type="match status" value="1"/>
</dbReference>
<comment type="catalytic activity">
    <reaction evidence="6">
        <text>hydrogencarbonate + H(+) = CO2 + H2O</text>
        <dbReference type="Rhea" id="RHEA:10748"/>
        <dbReference type="ChEBI" id="CHEBI:15377"/>
        <dbReference type="ChEBI" id="CHEBI:15378"/>
        <dbReference type="ChEBI" id="CHEBI:16526"/>
        <dbReference type="ChEBI" id="CHEBI:17544"/>
        <dbReference type="EC" id="4.2.1.1"/>
    </reaction>
</comment>
<evidence type="ECO:0000256" key="4">
    <source>
        <dbReference type="ARBA" id="ARBA00022833"/>
    </source>
</evidence>
<comment type="similarity">
    <text evidence="1">Belongs to the alpha-carbonic anhydrase family.</text>
</comment>
<dbReference type="AlphaFoldDB" id="A0A941I346"/>
<dbReference type="RefSeq" id="WP_212685515.1">
    <property type="nucleotide sequence ID" value="NZ_JAGSPM010000012.1"/>
</dbReference>
<dbReference type="GO" id="GO:0004089">
    <property type="term" value="F:carbonate dehydratase activity"/>
    <property type="evidence" value="ECO:0007669"/>
    <property type="project" value="UniProtKB-EC"/>
</dbReference>
<name>A0A941I346_9BURK</name>
<keyword evidence="11" id="KW-1185">Reference proteome</keyword>
<dbReference type="InterPro" id="IPR023561">
    <property type="entry name" value="Carbonic_anhydrase_a-class"/>
</dbReference>
<feature type="chain" id="PRO_5036715344" description="carbonic anhydrase" evidence="8">
    <location>
        <begin position="20"/>
        <end position="343"/>
    </location>
</feature>
<dbReference type="PANTHER" id="PTHR18952:SF265">
    <property type="entry name" value="CARBONIC ANHYDRASE"/>
    <property type="match status" value="1"/>
</dbReference>
<gene>
    <name evidence="10" type="ORF">KDM92_16460</name>
</gene>
<dbReference type="SUPFAM" id="SSF51069">
    <property type="entry name" value="Carbonic anhydrase"/>
    <property type="match status" value="1"/>
</dbReference>
<comment type="caution">
    <text evidence="10">The sequence shown here is derived from an EMBL/GenBank/DDBJ whole genome shotgun (WGS) entry which is preliminary data.</text>
</comment>
<organism evidence="10 11">
    <name type="scientific">Undibacterium baiyunense</name>
    <dbReference type="NCBI Taxonomy" id="2828731"/>
    <lineage>
        <taxon>Bacteria</taxon>
        <taxon>Pseudomonadati</taxon>
        <taxon>Pseudomonadota</taxon>
        <taxon>Betaproteobacteria</taxon>
        <taxon>Burkholderiales</taxon>
        <taxon>Oxalobacteraceae</taxon>
        <taxon>Undibacterium</taxon>
    </lineage>
</organism>
<dbReference type="EMBL" id="JAGSPM010000012">
    <property type="protein sequence ID" value="MBR7748178.1"/>
    <property type="molecule type" value="Genomic_DNA"/>
</dbReference>
<dbReference type="CDD" id="cd03124">
    <property type="entry name" value="alpha_CA_prokaryotic_like"/>
    <property type="match status" value="1"/>
</dbReference>
<dbReference type="GO" id="GO:0008270">
    <property type="term" value="F:zinc ion binding"/>
    <property type="evidence" value="ECO:0007669"/>
    <property type="project" value="InterPro"/>
</dbReference>
<protein>
    <recommendedName>
        <fullName evidence="2">carbonic anhydrase</fullName>
        <ecNumber evidence="2">4.2.1.1</ecNumber>
    </recommendedName>
</protein>
<dbReference type="InterPro" id="IPR036398">
    <property type="entry name" value="CA_dom_sf"/>
</dbReference>
<evidence type="ECO:0000256" key="5">
    <source>
        <dbReference type="ARBA" id="ARBA00023239"/>
    </source>
</evidence>
<dbReference type="InterPro" id="IPR041891">
    <property type="entry name" value="Alpha_CA_prokaryot-like"/>
</dbReference>
<evidence type="ECO:0000313" key="11">
    <source>
        <dbReference type="Proteomes" id="UP000680158"/>
    </source>
</evidence>
<keyword evidence="3" id="KW-0479">Metal-binding</keyword>
<feature type="region of interest" description="Disordered" evidence="7">
    <location>
        <begin position="24"/>
        <end position="64"/>
    </location>
</feature>
<dbReference type="PANTHER" id="PTHR18952">
    <property type="entry name" value="CARBONIC ANHYDRASE"/>
    <property type="match status" value="1"/>
</dbReference>
<feature type="signal peptide" evidence="8">
    <location>
        <begin position="1"/>
        <end position="19"/>
    </location>
</feature>